<proteinExistence type="predicted"/>
<sequence>MCLIAEDDFTLKIRIIFEFSFSPFTNSRRLKWSRGFSSCVNLILYGCRPRSFCKISHHDVTDLPND</sequence>
<accession>A0A0K2UY26</accession>
<organism evidence="1">
    <name type="scientific">Lepeophtheirus salmonis</name>
    <name type="common">Salmon louse</name>
    <name type="synonym">Caligus salmonis</name>
    <dbReference type="NCBI Taxonomy" id="72036"/>
    <lineage>
        <taxon>Eukaryota</taxon>
        <taxon>Metazoa</taxon>
        <taxon>Ecdysozoa</taxon>
        <taxon>Arthropoda</taxon>
        <taxon>Crustacea</taxon>
        <taxon>Multicrustacea</taxon>
        <taxon>Hexanauplia</taxon>
        <taxon>Copepoda</taxon>
        <taxon>Siphonostomatoida</taxon>
        <taxon>Caligidae</taxon>
        <taxon>Lepeophtheirus</taxon>
    </lineage>
</organism>
<dbReference type="AlphaFoldDB" id="A0A0K2UY26"/>
<name>A0A0K2UY26_LEPSM</name>
<reference evidence="1" key="1">
    <citation type="submission" date="2014-05" db="EMBL/GenBank/DDBJ databases">
        <authorList>
            <person name="Chronopoulou M."/>
        </authorList>
    </citation>
    <scope>NUCLEOTIDE SEQUENCE</scope>
    <source>
        <tissue evidence="1">Whole organism</tissue>
    </source>
</reference>
<dbReference type="EMBL" id="HACA01025808">
    <property type="protein sequence ID" value="CDW43169.1"/>
    <property type="molecule type" value="Transcribed_RNA"/>
</dbReference>
<protein>
    <submittedName>
        <fullName evidence="1">Uncharacterized protein</fullName>
    </submittedName>
</protein>
<evidence type="ECO:0000313" key="1">
    <source>
        <dbReference type="EMBL" id="CDW43169.1"/>
    </source>
</evidence>